<dbReference type="Pfam" id="PF00884">
    <property type="entry name" value="Sulfatase"/>
    <property type="match status" value="1"/>
</dbReference>
<dbReference type="AlphaFoldDB" id="A0A6C2TZL8"/>
<dbReference type="SUPFAM" id="SSF53649">
    <property type="entry name" value="Alkaline phosphatase-like"/>
    <property type="match status" value="1"/>
</dbReference>
<evidence type="ECO:0000256" key="2">
    <source>
        <dbReference type="ARBA" id="ARBA00022801"/>
    </source>
</evidence>
<sequence length="91" mass="10000">MKTLTNLLLGALLCAGFVEAKSFSGSRPNIILVMTDDQGYGDLSCNGHPYIKTPHIDRFREQSTRFEDFHVSSSCAPFGLELCCAARARCV</sequence>
<keyword evidence="6" id="KW-1185">Reference proteome</keyword>
<reference evidence="5 6" key="1">
    <citation type="submission" date="2019-04" db="EMBL/GenBank/DDBJ databases">
        <authorList>
            <person name="Van Vliet M D."/>
        </authorList>
    </citation>
    <scope>NUCLEOTIDE SEQUENCE [LARGE SCALE GENOMIC DNA]</scope>
    <source>
        <strain evidence="5 6">F1</strain>
    </source>
</reference>
<feature type="domain" description="Sulfatase N-terminal" evidence="4">
    <location>
        <begin position="28"/>
        <end position="77"/>
    </location>
</feature>
<feature type="signal peptide" evidence="3">
    <location>
        <begin position="1"/>
        <end position="20"/>
    </location>
</feature>
<dbReference type="EMBL" id="CAAHFG010000001">
    <property type="protein sequence ID" value="VGO13168.1"/>
    <property type="molecule type" value="Genomic_DNA"/>
</dbReference>
<feature type="chain" id="PRO_5025660262" description="Sulfatase N-terminal domain-containing protein" evidence="3">
    <location>
        <begin position="21"/>
        <end position="91"/>
    </location>
</feature>
<dbReference type="InterPro" id="IPR000917">
    <property type="entry name" value="Sulfatase_N"/>
</dbReference>
<dbReference type="InterPro" id="IPR017850">
    <property type="entry name" value="Alkaline_phosphatase_core_sf"/>
</dbReference>
<keyword evidence="3" id="KW-0732">Signal</keyword>
<evidence type="ECO:0000256" key="1">
    <source>
        <dbReference type="ARBA" id="ARBA00008779"/>
    </source>
</evidence>
<evidence type="ECO:0000313" key="6">
    <source>
        <dbReference type="Proteomes" id="UP000366872"/>
    </source>
</evidence>
<keyword evidence="2" id="KW-0378">Hydrolase</keyword>
<gene>
    <name evidence="5" type="ORF">PDESU_01722</name>
</gene>
<comment type="similarity">
    <text evidence="1">Belongs to the sulfatase family.</text>
</comment>
<dbReference type="RefSeq" id="WP_136078767.1">
    <property type="nucleotide sequence ID" value="NZ_CAAHFG010000001.1"/>
</dbReference>
<dbReference type="PANTHER" id="PTHR42693:SF53">
    <property type="entry name" value="ENDO-4-O-SULFATASE"/>
    <property type="match status" value="1"/>
</dbReference>
<protein>
    <recommendedName>
        <fullName evidence="4">Sulfatase N-terminal domain-containing protein</fullName>
    </recommendedName>
</protein>
<name>A0A6C2TZL8_PONDE</name>
<dbReference type="Gene3D" id="3.40.720.10">
    <property type="entry name" value="Alkaline Phosphatase, subunit A"/>
    <property type="match status" value="1"/>
</dbReference>
<dbReference type="Proteomes" id="UP000366872">
    <property type="component" value="Unassembled WGS sequence"/>
</dbReference>
<organism evidence="5 6">
    <name type="scientific">Pontiella desulfatans</name>
    <dbReference type="NCBI Taxonomy" id="2750659"/>
    <lineage>
        <taxon>Bacteria</taxon>
        <taxon>Pseudomonadati</taxon>
        <taxon>Kiritimatiellota</taxon>
        <taxon>Kiritimatiellia</taxon>
        <taxon>Kiritimatiellales</taxon>
        <taxon>Pontiellaceae</taxon>
        <taxon>Pontiella</taxon>
    </lineage>
</organism>
<proteinExistence type="inferred from homology"/>
<evidence type="ECO:0000256" key="3">
    <source>
        <dbReference type="SAM" id="SignalP"/>
    </source>
</evidence>
<dbReference type="GO" id="GO:0004065">
    <property type="term" value="F:arylsulfatase activity"/>
    <property type="evidence" value="ECO:0007669"/>
    <property type="project" value="TreeGrafter"/>
</dbReference>
<accession>A0A6C2TZL8</accession>
<evidence type="ECO:0000259" key="4">
    <source>
        <dbReference type="Pfam" id="PF00884"/>
    </source>
</evidence>
<evidence type="ECO:0000313" key="5">
    <source>
        <dbReference type="EMBL" id="VGO13168.1"/>
    </source>
</evidence>
<dbReference type="InterPro" id="IPR050738">
    <property type="entry name" value="Sulfatase"/>
</dbReference>
<dbReference type="PANTHER" id="PTHR42693">
    <property type="entry name" value="ARYLSULFATASE FAMILY MEMBER"/>
    <property type="match status" value="1"/>
</dbReference>